<dbReference type="EMBL" id="APVH01000066">
    <property type="protein sequence ID" value="EPX75872.1"/>
    <property type="molecule type" value="Genomic_DNA"/>
</dbReference>
<evidence type="ECO:0000256" key="4">
    <source>
        <dbReference type="RuleBase" id="RU362118"/>
    </source>
</evidence>
<dbReference type="STRING" id="1123237.Salmuc_03159"/>
<accession>S9Q756</accession>
<evidence type="ECO:0000256" key="2">
    <source>
        <dbReference type="ARBA" id="ARBA00022898"/>
    </source>
</evidence>
<dbReference type="InterPro" id="IPR054542">
    <property type="entry name" value="Cys_met_metab_PP"/>
</dbReference>
<dbReference type="GO" id="GO:0016846">
    <property type="term" value="F:carbon-sulfur lyase activity"/>
    <property type="evidence" value="ECO:0007669"/>
    <property type="project" value="TreeGrafter"/>
</dbReference>
<keyword evidence="6" id="KW-1185">Reference proteome</keyword>
<dbReference type="PROSITE" id="PS00868">
    <property type="entry name" value="CYS_MET_METAB_PP"/>
    <property type="match status" value="1"/>
</dbReference>
<dbReference type="GO" id="GO:0005737">
    <property type="term" value="C:cytoplasm"/>
    <property type="evidence" value="ECO:0007669"/>
    <property type="project" value="TreeGrafter"/>
</dbReference>
<dbReference type="GO" id="GO:0019346">
    <property type="term" value="P:transsulfuration"/>
    <property type="evidence" value="ECO:0007669"/>
    <property type="project" value="InterPro"/>
</dbReference>
<name>S9Q756_9RHOB</name>
<comment type="similarity">
    <text evidence="4">Belongs to the trans-sulfuration enzymes family.</text>
</comment>
<dbReference type="HOGENOM" id="CLU_018986_2_0_5"/>
<dbReference type="InterPro" id="IPR015422">
    <property type="entry name" value="PyrdxlP-dep_Trfase_small"/>
</dbReference>
<dbReference type="PANTHER" id="PTHR11808:SF86">
    <property type="entry name" value="METHIONINE GAMMA-LYASE"/>
    <property type="match status" value="1"/>
</dbReference>
<dbReference type="InterPro" id="IPR015421">
    <property type="entry name" value="PyrdxlP-dep_Trfase_major"/>
</dbReference>
<dbReference type="NCBIfam" id="NF005455">
    <property type="entry name" value="PRK07049.1"/>
    <property type="match status" value="1"/>
</dbReference>
<evidence type="ECO:0000256" key="1">
    <source>
        <dbReference type="ARBA" id="ARBA00001933"/>
    </source>
</evidence>
<keyword evidence="5" id="KW-0808">Transferase</keyword>
<sequence length="441" mass="47001">MTTKDFRRKTLDGVALHPSTQMTAYGFDPSLSEGTVKPPVFLTSTFAFDSAEQGAEFFDVVAGRKPAPEGMGAGGLVYSRFNHPNTEIVEDRLAICDGAETALLTSSGMAAISAVALSYLRPGDAFVHYSPLYGGTETLFTKVFPQWGLKPVPFTDGLGEDALTEALKEAAGRGPVKMIYLETPANPTNAMIDIGMVRRVADACSGTSDERPIIVCDNTMLGPVFQRPIELGADICIYSLTKYVGGHSDLVAGGITGSAEHLKPIRQTRSAYGFHLDPHSSWMLSRSMETLTLRMERAAASGGQVARWLAGNGLIDCEVLHPELATDEATAALYARQCTGPGSTFSFVIDGGRALAFRIVNNLTIFKLAVSLGGTESLVCHPASTTHSGIPAEVREAVGVGDGLLRLSVGLEHPDDLIRDLEQAFRRAIGQAHRPEATAAE</sequence>
<dbReference type="PIRSF" id="PIRSF001434">
    <property type="entry name" value="CGS"/>
    <property type="match status" value="1"/>
</dbReference>
<dbReference type="FunFam" id="3.40.640.10:FF:000046">
    <property type="entry name" value="Cystathionine gamma-lyase"/>
    <property type="match status" value="1"/>
</dbReference>
<dbReference type="InterPro" id="IPR000277">
    <property type="entry name" value="Cys/Met-Metab_PyrdxlP-dep_enz"/>
</dbReference>
<dbReference type="GO" id="GO:0003962">
    <property type="term" value="F:cystathionine gamma-synthase activity"/>
    <property type="evidence" value="ECO:0007669"/>
    <property type="project" value="UniProtKB-EC"/>
</dbReference>
<protein>
    <submittedName>
        <fullName evidence="5">Cystathionine gamma-synthase</fullName>
        <ecNumber evidence="5">2.5.1.48</ecNumber>
    </submittedName>
</protein>
<evidence type="ECO:0000256" key="3">
    <source>
        <dbReference type="PIRSR" id="PIRSR001434-2"/>
    </source>
</evidence>
<feature type="modified residue" description="N6-(pyridoxal phosphate)lysine" evidence="3">
    <location>
        <position position="242"/>
    </location>
</feature>
<comment type="cofactor">
    <cofactor evidence="1 4">
        <name>pyridoxal 5'-phosphate</name>
        <dbReference type="ChEBI" id="CHEBI:597326"/>
    </cofactor>
</comment>
<dbReference type="CDD" id="cd00614">
    <property type="entry name" value="CGS_like"/>
    <property type="match status" value="1"/>
</dbReference>
<dbReference type="Proteomes" id="UP000015347">
    <property type="component" value="Unassembled WGS sequence"/>
</dbReference>
<evidence type="ECO:0000313" key="5">
    <source>
        <dbReference type="EMBL" id="EPX75872.1"/>
    </source>
</evidence>
<dbReference type="OrthoDB" id="9805807at2"/>
<comment type="caution">
    <text evidence="5">The sequence shown here is derived from an EMBL/GenBank/DDBJ whole genome shotgun (WGS) entry which is preliminary data.</text>
</comment>
<dbReference type="GO" id="GO:0030170">
    <property type="term" value="F:pyridoxal phosphate binding"/>
    <property type="evidence" value="ECO:0007669"/>
    <property type="project" value="InterPro"/>
</dbReference>
<keyword evidence="2 3" id="KW-0663">Pyridoxal phosphate</keyword>
<gene>
    <name evidence="5" type="ORF">Salmuc_03159</name>
</gene>
<dbReference type="eggNOG" id="COG0626">
    <property type="taxonomic scope" value="Bacteria"/>
</dbReference>
<dbReference type="Gene3D" id="3.40.640.10">
    <property type="entry name" value="Type I PLP-dependent aspartate aminotransferase-like (Major domain)"/>
    <property type="match status" value="1"/>
</dbReference>
<dbReference type="SUPFAM" id="SSF53383">
    <property type="entry name" value="PLP-dependent transferases"/>
    <property type="match status" value="1"/>
</dbReference>
<organism evidence="5 6">
    <name type="scientific">Salipiger mucosus DSM 16094</name>
    <dbReference type="NCBI Taxonomy" id="1123237"/>
    <lineage>
        <taxon>Bacteria</taxon>
        <taxon>Pseudomonadati</taxon>
        <taxon>Pseudomonadota</taxon>
        <taxon>Alphaproteobacteria</taxon>
        <taxon>Rhodobacterales</taxon>
        <taxon>Roseobacteraceae</taxon>
        <taxon>Salipiger</taxon>
    </lineage>
</organism>
<dbReference type="Pfam" id="PF01053">
    <property type="entry name" value="Cys_Met_Meta_PP"/>
    <property type="match status" value="1"/>
</dbReference>
<dbReference type="PANTHER" id="PTHR11808">
    <property type="entry name" value="TRANS-SULFURATION ENZYME FAMILY MEMBER"/>
    <property type="match status" value="1"/>
</dbReference>
<dbReference type="RefSeq" id="WP_020041175.1">
    <property type="nucleotide sequence ID" value="NZ_KE557287.1"/>
</dbReference>
<evidence type="ECO:0000313" key="6">
    <source>
        <dbReference type="Proteomes" id="UP000015347"/>
    </source>
</evidence>
<proteinExistence type="inferred from homology"/>
<reference evidence="6" key="1">
    <citation type="journal article" date="2014" name="Stand. Genomic Sci.">
        <title>Genome sequence of the exopolysaccharide-producing Salipiger mucosus type strain (DSM 16094(T)), a moderately halophilic member of the Roseobacter clade.</title>
        <authorList>
            <person name="Riedel T."/>
            <person name="Spring S."/>
            <person name="Fiebig A."/>
            <person name="Petersen J."/>
            <person name="Kyrpides N.C."/>
            <person name="Goker M."/>
            <person name="Klenk H.P."/>
        </authorList>
    </citation>
    <scope>NUCLEOTIDE SEQUENCE [LARGE SCALE GENOMIC DNA]</scope>
    <source>
        <strain evidence="6">DSM 16094</strain>
    </source>
</reference>
<dbReference type="AlphaFoldDB" id="S9Q756"/>
<dbReference type="EC" id="2.5.1.48" evidence="5"/>
<dbReference type="Gene3D" id="3.90.1150.10">
    <property type="entry name" value="Aspartate Aminotransferase, domain 1"/>
    <property type="match status" value="1"/>
</dbReference>
<dbReference type="InterPro" id="IPR015424">
    <property type="entry name" value="PyrdxlP-dep_Trfase"/>
</dbReference>